<proteinExistence type="predicted"/>
<dbReference type="EMBL" id="GHWJ01010230">
    <property type="protein sequence ID" value="NOV42967.1"/>
    <property type="molecule type" value="Transcribed_RNA"/>
</dbReference>
<evidence type="ECO:0000256" key="1">
    <source>
        <dbReference type="SAM" id="SignalP"/>
    </source>
</evidence>
<evidence type="ECO:0000313" key="2">
    <source>
        <dbReference type="EMBL" id="NOV42967.1"/>
    </source>
</evidence>
<organism evidence="2">
    <name type="scientific">Rhipicephalus microplus</name>
    <name type="common">Cattle tick</name>
    <name type="synonym">Boophilus microplus</name>
    <dbReference type="NCBI Taxonomy" id="6941"/>
    <lineage>
        <taxon>Eukaryota</taxon>
        <taxon>Metazoa</taxon>
        <taxon>Ecdysozoa</taxon>
        <taxon>Arthropoda</taxon>
        <taxon>Chelicerata</taxon>
        <taxon>Arachnida</taxon>
        <taxon>Acari</taxon>
        <taxon>Parasitiformes</taxon>
        <taxon>Ixodida</taxon>
        <taxon>Ixodoidea</taxon>
        <taxon>Ixodidae</taxon>
        <taxon>Rhipicephalinae</taxon>
        <taxon>Rhipicephalus</taxon>
        <taxon>Boophilus</taxon>
    </lineage>
</organism>
<sequence>MFCFFFFFFCHFLHTLFLAKQIVNIPMYEKHFLRWREKNSLTPRCLLFNLENGARKNNTSGDFLSNDELSTLVHSTEKLIAVVENKRESTEPI</sequence>
<dbReference type="AlphaFoldDB" id="A0A6M2DDD3"/>
<protein>
    <submittedName>
        <fullName evidence="2">Putative secreted protein</fullName>
    </submittedName>
</protein>
<reference evidence="2" key="1">
    <citation type="submission" date="2019-09" db="EMBL/GenBank/DDBJ databases">
        <title>Organ-specific transcriptomic study of the physiology of the cattle tick, Rhipicephalus microplus.</title>
        <authorList>
            <person name="Tirloni L."/>
            <person name="Braz G."/>
            <person name="Gandara A.C.P."/>
            <person name="Sabadin G.A."/>
            <person name="da Silva R.M."/>
            <person name="Guizzo M.G."/>
            <person name="Machado J.A."/>
            <person name="Costa E.P."/>
            <person name="Gomes H.F."/>
            <person name="Moraes J."/>
            <person name="Mota M.B.S."/>
            <person name="Mesquita R.D."/>
            <person name="Alvarenga P.H."/>
            <person name="Alves F."/>
            <person name="Seixas A."/>
            <person name="da Fonseca R.N."/>
            <person name="Fogaca A."/>
            <person name="Logullo C."/>
            <person name="Tanaka A."/>
            <person name="Daffre S."/>
            <person name="Termignoni C."/>
            <person name="Vaz I.S.Jr."/>
            <person name="Oliveira P.L."/>
            <person name="Ribeiro J.M."/>
        </authorList>
    </citation>
    <scope>NUCLEOTIDE SEQUENCE</scope>
    <source>
        <strain evidence="2">Porto Alegre</strain>
    </source>
</reference>
<keyword evidence="1" id="KW-0732">Signal</keyword>
<feature type="chain" id="PRO_5027014952" evidence="1">
    <location>
        <begin position="20"/>
        <end position="93"/>
    </location>
</feature>
<name>A0A6M2DDD3_RHIMP</name>
<accession>A0A6M2DDD3</accession>
<feature type="signal peptide" evidence="1">
    <location>
        <begin position="1"/>
        <end position="19"/>
    </location>
</feature>